<sequence length="304" mass="33076">MVAILFKESIELIIFMLAGFLLVKLNGLKQMHISGLSSVLTNLALPCAILMSCQIPFSWSIVNIIIQSMIVSLLFMLITLFIAIGVTKLFKVKISLQSVWIGCCTFSNILFIGIPIIGSIFGERGLIALVTYNAVSNVFLFTFGIKLYSGKSHFDFRSFLFTSAIAASIIGFVFFFTKITIPKPFAEALTSLGGMTAPLSMVITGALFAFTDMKRLLKRIDIYNFCLTRLIILPILLIPLLKLGVPNTIILGVMIIAAAMPAGAINTAMAELYAGEGRTASEYVVVSTLISMVTIPIITYLALS</sequence>
<gene>
    <name evidence="9" type="ORF">ACFP7A_07980</name>
</gene>
<feature type="transmembrane region" description="Helical" evidence="8">
    <location>
        <begin position="12"/>
        <end position="28"/>
    </location>
</feature>
<dbReference type="PANTHER" id="PTHR36838:SF1">
    <property type="entry name" value="SLR1864 PROTEIN"/>
    <property type="match status" value="1"/>
</dbReference>
<evidence type="ECO:0000256" key="2">
    <source>
        <dbReference type="ARBA" id="ARBA00010145"/>
    </source>
</evidence>
<dbReference type="Gene3D" id="1.20.1530.20">
    <property type="match status" value="1"/>
</dbReference>
<keyword evidence="4" id="KW-1003">Cell membrane</keyword>
<dbReference type="Pfam" id="PF03547">
    <property type="entry name" value="Mem_trans"/>
    <property type="match status" value="2"/>
</dbReference>
<feature type="transmembrane region" description="Helical" evidence="8">
    <location>
        <begin position="282"/>
        <end position="303"/>
    </location>
</feature>
<protein>
    <submittedName>
        <fullName evidence="9">AEC family transporter</fullName>
    </submittedName>
</protein>
<keyword evidence="10" id="KW-1185">Reference proteome</keyword>
<evidence type="ECO:0000256" key="3">
    <source>
        <dbReference type="ARBA" id="ARBA00022448"/>
    </source>
</evidence>
<comment type="caution">
    <text evidence="9">The sequence shown here is derived from an EMBL/GenBank/DDBJ whole genome shotgun (WGS) entry which is preliminary data.</text>
</comment>
<dbReference type="RefSeq" id="WP_253054035.1">
    <property type="nucleotide sequence ID" value="NZ_JAMXWN010000006.1"/>
</dbReference>
<feature type="transmembrane region" description="Helical" evidence="8">
    <location>
        <begin position="249"/>
        <end position="270"/>
    </location>
</feature>
<evidence type="ECO:0000256" key="6">
    <source>
        <dbReference type="ARBA" id="ARBA00022989"/>
    </source>
</evidence>
<keyword evidence="5 8" id="KW-0812">Transmembrane</keyword>
<dbReference type="InterPro" id="IPR038770">
    <property type="entry name" value="Na+/solute_symporter_sf"/>
</dbReference>
<feature type="transmembrane region" description="Helical" evidence="8">
    <location>
        <begin position="188"/>
        <end position="210"/>
    </location>
</feature>
<dbReference type="InterPro" id="IPR004776">
    <property type="entry name" value="Mem_transp_PIN-like"/>
</dbReference>
<feature type="transmembrane region" description="Helical" evidence="8">
    <location>
        <begin position="65"/>
        <end position="87"/>
    </location>
</feature>
<dbReference type="EMBL" id="JBHSTQ010000006">
    <property type="protein sequence ID" value="MFC6386538.1"/>
    <property type="molecule type" value="Genomic_DNA"/>
</dbReference>
<evidence type="ECO:0000256" key="5">
    <source>
        <dbReference type="ARBA" id="ARBA00022692"/>
    </source>
</evidence>
<name>A0ABW1WGU2_9BACL</name>
<evidence type="ECO:0000256" key="4">
    <source>
        <dbReference type="ARBA" id="ARBA00022475"/>
    </source>
</evidence>
<evidence type="ECO:0000313" key="9">
    <source>
        <dbReference type="EMBL" id="MFC6386538.1"/>
    </source>
</evidence>
<feature type="transmembrane region" description="Helical" evidence="8">
    <location>
        <begin position="159"/>
        <end position="176"/>
    </location>
</feature>
<proteinExistence type="inferred from homology"/>
<evidence type="ECO:0000313" key="10">
    <source>
        <dbReference type="Proteomes" id="UP001596267"/>
    </source>
</evidence>
<dbReference type="Proteomes" id="UP001596267">
    <property type="component" value="Unassembled WGS sequence"/>
</dbReference>
<organism evidence="9 10">
    <name type="scientific">Sporolactobacillus kofuensis</name>
    <dbReference type="NCBI Taxonomy" id="269672"/>
    <lineage>
        <taxon>Bacteria</taxon>
        <taxon>Bacillati</taxon>
        <taxon>Bacillota</taxon>
        <taxon>Bacilli</taxon>
        <taxon>Bacillales</taxon>
        <taxon>Sporolactobacillaceae</taxon>
        <taxon>Sporolactobacillus</taxon>
    </lineage>
</organism>
<comment type="similarity">
    <text evidence="2">Belongs to the auxin efflux carrier (TC 2.A.69) family.</text>
</comment>
<comment type="subcellular location">
    <subcellularLocation>
        <location evidence="1">Cell membrane</location>
        <topology evidence="1">Multi-pass membrane protein</topology>
    </subcellularLocation>
</comment>
<dbReference type="PANTHER" id="PTHR36838">
    <property type="entry name" value="AUXIN EFFLUX CARRIER FAMILY PROTEIN"/>
    <property type="match status" value="1"/>
</dbReference>
<accession>A0ABW1WGU2</accession>
<keyword evidence="3" id="KW-0813">Transport</keyword>
<feature type="transmembrane region" description="Helical" evidence="8">
    <location>
        <begin position="222"/>
        <end position="243"/>
    </location>
</feature>
<evidence type="ECO:0000256" key="1">
    <source>
        <dbReference type="ARBA" id="ARBA00004651"/>
    </source>
</evidence>
<evidence type="ECO:0000256" key="7">
    <source>
        <dbReference type="ARBA" id="ARBA00023136"/>
    </source>
</evidence>
<keyword evidence="6 8" id="KW-1133">Transmembrane helix</keyword>
<keyword evidence="7 8" id="KW-0472">Membrane</keyword>
<evidence type="ECO:0000256" key="8">
    <source>
        <dbReference type="SAM" id="Phobius"/>
    </source>
</evidence>
<feature type="transmembrane region" description="Helical" evidence="8">
    <location>
        <begin position="127"/>
        <end position="147"/>
    </location>
</feature>
<reference evidence="10" key="1">
    <citation type="journal article" date="2019" name="Int. J. Syst. Evol. Microbiol.">
        <title>The Global Catalogue of Microorganisms (GCM) 10K type strain sequencing project: providing services to taxonomists for standard genome sequencing and annotation.</title>
        <authorList>
            <consortium name="The Broad Institute Genomics Platform"/>
            <consortium name="The Broad Institute Genome Sequencing Center for Infectious Disease"/>
            <person name="Wu L."/>
            <person name="Ma J."/>
        </authorList>
    </citation>
    <scope>NUCLEOTIDE SEQUENCE [LARGE SCALE GENOMIC DNA]</scope>
    <source>
        <strain evidence="10">CCUG 42001</strain>
    </source>
</reference>
<feature type="transmembrane region" description="Helical" evidence="8">
    <location>
        <begin position="40"/>
        <end position="59"/>
    </location>
</feature>
<feature type="transmembrane region" description="Helical" evidence="8">
    <location>
        <begin position="99"/>
        <end position="121"/>
    </location>
</feature>